<sequence length="565" mass="63577">MKRKILAFLTAAMCFAGVIPVNAIAETAGATSQASEAAKKGTLTVTVYNEDEGGLYTDELDITICGSSNVNIGSEMDGTIMLCGFDTSESNPFVLDNFEINQDYRYNVIDISANNFDGYSYVMDYDRFDKALVFTDAADQKYDIYMKKQYYIVHSDTNLSTDKYGEEALKNINEVDWLLRDLINSDTFKVRDMAKRQYLAKSMLMSLCEFKMIADWSFDEAENVMSFTYNCGMTGQLRPAIFEDEHKQLENVDLVDAAGVVRATILEIRDYEVIIKPVRGSWESWAVGSKLALSTGDFNNSNITPTLGMKLEITYNKGFLENSPAEFENVLKIKVLSEDAGLIKGDANCDEDVDMSDVVLIMQALANPNKYGESGTTLNHLTGLGKLNGDVNGDGLTVGDAQAIQKKLLGLDEAEIELDITRKKISDFVDENKINCMVIPKDRIPENYADKYVFINNNYSNSDEKEALNKFILQNDIDRSLLKYIPYDLDDDHEVNKIVEKLYWYILDNDIKASVSRFAGSNDSKFEDKVVITYRWQDEGVEEKINAFLEENNVDPELVIAPVLE</sequence>
<organism evidence="2 3">
    <name type="scientific">Ruminococcus flavefaciens</name>
    <dbReference type="NCBI Taxonomy" id="1265"/>
    <lineage>
        <taxon>Bacteria</taxon>
        <taxon>Bacillati</taxon>
        <taxon>Bacillota</taxon>
        <taxon>Clostridia</taxon>
        <taxon>Eubacteriales</taxon>
        <taxon>Oscillospiraceae</taxon>
        <taxon>Ruminococcus</taxon>
    </lineage>
</organism>
<proteinExistence type="predicted"/>
<dbReference type="CDD" id="cd14256">
    <property type="entry name" value="Dockerin_I"/>
    <property type="match status" value="1"/>
</dbReference>
<dbReference type="RefSeq" id="WP_074714630.1">
    <property type="nucleotide sequence ID" value="NZ_FNWV01000002.1"/>
</dbReference>
<feature type="chain" id="PRO_5039289286" description="Dockerin domain-containing protein" evidence="1">
    <location>
        <begin position="24"/>
        <end position="565"/>
    </location>
</feature>
<accession>A0A1H6IDD7</accession>
<dbReference type="EMBL" id="FNWV01000002">
    <property type="protein sequence ID" value="SEH46828.1"/>
    <property type="molecule type" value="Genomic_DNA"/>
</dbReference>
<dbReference type="Gene3D" id="1.10.1330.10">
    <property type="entry name" value="Dockerin domain"/>
    <property type="match status" value="1"/>
</dbReference>
<evidence type="ECO:0008006" key="4">
    <source>
        <dbReference type="Google" id="ProtNLM"/>
    </source>
</evidence>
<gene>
    <name evidence="2" type="ORF">SAMN02910265_00844</name>
</gene>
<evidence type="ECO:0000313" key="3">
    <source>
        <dbReference type="Proteomes" id="UP000183190"/>
    </source>
</evidence>
<dbReference type="Proteomes" id="UP000183190">
    <property type="component" value="Unassembled WGS sequence"/>
</dbReference>
<dbReference type="OrthoDB" id="1823249at2"/>
<reference evidence="2 3" key="1">
    <citation type="submission" date="2016-10" db="EMBL/GenBank/DDBJ databases">
        <authorList>
            <person name="de Groot N.N."/>
        </authorList>
    </citation>
    <scope>NUCLEOTIDE SEQUENCE [LARGE SCALE GENOMIC DNA]</scope>
    <source>
        <strain evidence="2 3">YAD2003</strain>
    </source>
</reference>
<protein>
    <recommendedName>
        <fullName evidence="4">Dockerin domain-containing protein</fullName>
    </recommendedName>
</protein>
<dbReference type="GO" id="GO:0000272">
    <property type="term" value="P:polysaccharide catabolic process"/>
    <property type="evidence" value="ECO:0007669"/>
    <property type="project" value="InterPro"/>
</dbReference>
<evidence type="ECO:0000256" key="1">
    <source>
        <dbReference type="SAM" id="SignalP"/>
    </source>
</evidence>
<keyword evidence="1" id="KW-0732">Signal</keyword>
<dbReference type="InterPro" id="IPR036439">
    <property type="entry name" value="Dockerin_dom_sf"/>
</dbReference>
<dbReference type="AlphaFoldDB" id="A0A1H6IDD7"/>
<feature type="signal peptide" evidence="1">
    <location>
        <begin position="1"/>
        <end position="23"/>
    </location>
</feature>
<evidence type="ECO:0000313" key="2">
    <source>
        <dbReference type="EMBL" id="SEH46828.1"/>
    </source>
</evidence>
<dbReference type="SUPFAM" id="SSF63446">
    <property type="entry name" value="Type I dockerin domain"/>
    <property type="match status" value="1"/>
</dbReference>
<name>A0A1H6IDD7_RUMFL</name>